<dbReference type="PANTHER" id="PTHR47990">
    <property type="entry name" value="2-OXOGLUTARATE (2OG) AND FE(II)-DEPENDENT OXYGENASE SUPERFAMILY PROTEIN-RELATED"/>
    <property type="match status" value="1"/>
</dbReference>
<dbReference type="GO" id="GO:0016706">
    <property type="term" value="F:2-oxoglutarate-dependent dioxygenase activity"/>
    <property type="evidence" value="ECO:0000318"/>
    <property type="project" value="GO_Central"/>
</dbReference>
<evidence type="ECO:0000256" key="1">
    <source>
        <dbReference type="ARBA" id="ARBA00022723"/>
    </source>
</evidence>
<keyword evidence="1 6" id="KW-0479">Metal-binding</keyword>
<comment type="function">
    <text evidence="3">2-oxoglutarate-dependent dioxygenase essential for auxin catabolism and maintenance of auxin homeostasis in reproductive organs. Catalyzes the irreversible oxidation of indole-3-acetic acid (IAA) to the biologically inactive 2-oxoindole-3-acetic acid (OxIAA).</text>
</comment>
<keyword evidence="2 6" id="KW-0408">Iron</keyword>
<dbReference type="Gene3D" id="2.60.120.330">
    <property type="entry name" value="B-lactam Antibiotic, Isopenicillin N Synthase, Chain"/>
    <property type="match status" value="1"/>
</dbReference>
<protein>
    <recommendedName>
        <fullName evidence="4">2-oxoglutarate-dependent dioxygenase DAO</fullName>
    </recommendedName>
    <alternativeName>
        <fullName evidence="5">Protein DIOXYGENASE FOR AUXIN OXIDATION</fullName>
    </alternativeName>
</protein>
<dbReference type="GO" id="GO:0046872">
    <property type="term" value="F:metal ion binding"/>
    <property type="evidence" value="ECO:0007669"/>
    <property type="project" value="UniProtKB-KW"/>
</dbReference>
<accession>B9RUX5</accession>
<dbReference type="Proteomes" id="UP000008311">
    <property type="component" value="Unassembled WGS sequence"/>
</dbReference>
<dbReference type="InParanoid" id="B9RUX5"/>
<dbReference type="EMBL" id="EQ973818">
    <property type="protein sequence ID" value="EEF44708.1"/>
    <property type="molecule type" value="Genomic_DNA"/>
</dbReference>
<feature type="domain" description="Fe2OG dioxygenase" evidence="7">
    <location>
        <begin position="162"/>
        <end position="262"/>
    </location>
</feature>
<comment type="similarity">
    <text evidence="6">Belongs to the iron/ascorbate-dependent oxidoreductase family.</text>
</comment>
<evidence type="ECO:0000256" key="3">
    <source>
        <dbReference type="ARBA" id="ARBA00054658"/>
    </source>
</evidence>
<sequence length="319" mass="36219">MGKDTTPVVDFSGLDMELPGGTPEWETVKFQIRKAMEEYGCFKALYRRIPLELQQEILHEAKELFDLPLATKMQNVSKIPNGGYIGKSPLAPLYESIGIDDPNSLEKVESLTNAFWPQGKPSFSKSMHSFSKQISELAKTIRRMIVESLGVEKYMDEHMNSTIYKLRVIKYDVPEDKEPMLGLAPHMDPGLITILFQNPVDGLEIQTKAGDWVSLNLCPNNFLVLAGESFHAWTNGRMRPPYHRVTMRGDEARYSVALFTIFKPGYIIKAPQELVDEEHPLLYRPFDFLEVLKRHQAGAGKNSENCQNAFAPLRVHYGV</sequence>
<evidence type="ECO:0000259" key="7">
    <source>
        <dbReference type="PROSITE" id="PS51471"/>
    </source>
</evidence>
<evidence type="ECO:0000256" key="4">
    <source>
        <dbReference type="ARBA" id="ARBA00074102"/>
    </source>
</evidence>
<reference evidence="9" key="1">
    <citation type="journal article" date="2010" name="Nat. Biotechnol.">
        <title>Draft genome sequence of the oilseed species Ricinus communis.</title>
        <authorList>
            <person name="Chan A.P."/>
            <person name="Crabtree J."/>
            <person name="Zhao Q."/>
            <person name="Lorenzi H."/>
            <person name="Orvis J."/>
            <person name="Puiu D."/>
            <person name="Melake-Berhan A."/>
            <person name="Jones K.M."/>
            <person name="Redman J."/>
            <person name="Chen G."/>
            <person name="Cahoon E.B."/>
            <person name="Gedil M."/>
            <person name="Stanke M."/>
            <person name="Haas B.J."/>
            <person name="Wortman J.R."/>
            <person name="Fraser-Liggett C.M."/>
            <person name="Ravel J."/>
            <person name="Rabinowicz P.D."/>
        </authorList>
    </citation>
    <scope>NUCLEOTIDE SEQUENCE [LARGE SCALE GENOMIC DNA]</scope>
    <source>
        <strain evidence="9">cv. Hale</strain>
    </source>
</reference>
<keyword evidence="6 8" id="KW-0560">Oxidoreductase</keyword>
<dbReference type="InterPro" id="IPR027443">
    <property type="entry name" value="IPNS-like_sf"/>
</dbReference>
<dbReference type="STRING" id="3988.B9RUX5"/>
<evidence type="ECO:0000256" key="2">
    <source>
        <dbReference type="ARBA" id="ARBA00023004"/>
    </source>
</evidence>
<dbReference type="InterPro" id="IPR050231">
    <property type="entry name" value="Iron_ascorbate_oxido_reductase"/>
</dbReference>
<dbReference type="PROSITE" id="PS51471">
    <property type="entry name" value="FE2OG_OXY"/>
    <property type="match status" value="1"/>
</dbReference>
<dbReference type="OMA" id="WKAINEC"/>
<dbReference type="eggNOG" id="KOG0143">
    <property type="taxonomic scope" value="Eukaryota"/>
</dbReference>
<dbReference type="AlphaFoldDB" id="B9RUX5"/>
<dbReference type="Pfam" id="PF03171">
    <property type="entry name" value="2OG-FeII_Oxy"/>
    <property type="match status" value="1"/>
</dbReference>
<organism evidence="8 9">
    <name type="scientific">Ricinus communis</name>
    <name type="common">Castor bean</name>
    <dbReference type="NCBI Taxonomy" id="3988"/>
    <lineage>
        <taxon>Eukaryota</taxon>
        <taxon>Viridiplantae</taxon>
        <taxon>Streptophyta</taxon>
        <taxon>Embryophyta</taxon>
        <taxon>Tracheophyta</taxon>
        <taxon>Spermatophyta</taxon>
        <taxon>Magnoliopsida</taxon>
        <taxon>eudicotyledons</taxon>
        <taxon>Gunneridae</taxon>
        <taxon>Pentapetalae</taxon>
        <taxon>rosids</taxon>
        <taxon>fabids</taxon>
        <taxon>Malpighiales</taxon>
        <taxon>Euphorbiaceae</taxon>
        <taxon>Acalyphoideae</taxon>
        <taxon>Acalypheae</taxon>
        <taxon>Ricinus</taxon>
    </lineage>
</organism>
<evidence type="ECO:0000313" key="9">
    <source>
        <dbReference type="Proteomes" id="UP000008311"/>
    </source>
</evidence>
<evidence type="ECO:0000256" key="5">
    <source>
        <dbReference type="ARBA" id="ARBA00076740"/>
    </source>
</evidence>
<evidence type="ECO:0000256" key="6">
    <source>
        <dbReference type="RuleBase" id="RU003682"/>
    </source>
</evidence>
<evidence type="ECO:0000313" key="8">
    <source>
        <dbReference type="EMBL" id="EEF44708.1"/>
    </source>
</evidence>
<name>B9RUX5_RICCO</name>
<dbReference type="InterPro" id="IPR026992">
    <property type="entry name" value="DIOX_N"/>
</dbReference>
<dbReference type="FunFam" id="2.60.120.330:FF:000017">
    <property type="entry name" value="2-oxoglutarate-dependent dioxygenase DAO"/>
    <property type="match status" value="1"/>
</dbReference>
<dbReference type="InterPro" id="IPR005123">
    <property type="entry name" value="Oxoglu/Fe-dep_dioxygenase_dom"/>
</dbReference>
<dbReference type="SUPFAM" id="SSF51197">
    <property type="entry name" value="Clavaminate synthase-like"/>
    <property type="match status" value="1"/>
</dbReference>
<proteinExistence type="inferred from homology"/>
<dbReference type="OrthoDB" id="288590at2759"/>
<gene>
    <name evidence="8" type="ORF">RCOM_0896400</name>
</gene>
<keyword evidence="9" id="KW-1185">Reference proteome</keyword>
<dbReference type="Pfam" id="PF14226">
    <property type="entry name" value="DIOX_N"/>
    <property type="match status" value="1"/>
</dbReference>
<dbReference type="InterPro" id="IPR044861">
    <property type="entry name" value="IPNS-like_FE2OG_OXY"/>
</dbReference>
<dbReference type="KEGG" id="rcu:8271357"/>